<evidence type="ECO:0000313" key="2">
    <source>
        <dbReference type="EMBL" id="OBX38178.1"/>
    </source>
</evidence>
<dbReference type="Pfam" id="PF01799">
    <property type="entry name" value="Fer2_2"/>
    <property type="match status" value="1"/>
</dbReference>
<dbReference type="SUPFAM" id="SSF47741">
    <property type="entry name" value="CO dehydrogenase ISP C-domain like"/>
    <property type="match status" value="1"/>
</dbReference>
<comment type="caution">
    <text evidence="2">The sequence shown here is derived from an EMBL/GenBank/DDBJ whole genome shotgun (WGS) entry which is preliminary data.</text>
</comment>
<dbReference type="Gene3D" id="1.10.150.120">
    <property type="entry name" value="[2Fe-2S]-binding domain"/>
    <property type="match status" value="1"/>
</dbReference>
<reference evidence="2 3" key="1">
    <citation type="submission" date="2016-06" db="EMBL/GenBank/DDBJ databases">
        <title>Genome sequence of halotolerant plant growth promoting strain of Halomonas elongata HEK1 isolated from salterns of Rann of Kutch, Gujarat, India.</title>
        <authorList>
            <person name="Gaba S."/>
            <person name="Singh R.N."/>
            <person name="Abrol S."/>
            <person name="Kaushik R."/>
            <person name="Saxena A.K."/>
        </authorList>
    </citation>
    <scope>NUCLEOTIDE SEQUENCE [LARGE SCALE GENOMIC DNA]</scope>
    <source>
        <strain evidence="2 3">HEK1</strain>
    </source>
</reference>
<evidence type="ECO:0000259" key="1">
    <source>
        <dbReference type="PROSITE" id="PS51085"/>
    </source>
</evidence>
<feature type="domain" description="2Fe-2S ferredoxin-type" evidence="1">
    <location>
        <begin position="7"/>
        <end position="89"/>
    </location>
</feature>
<dbReference type="RefSeq" id="WP_013331040.1">
    <property type="nucleotide sequence ID" value="NZ_CP087224.1"/>
</dbReference>
<dbReference type="EC" id="1.3.7.9" evidence="2"/>
<dbReference type="Pfam" id="PF00111">
    <property type="entry name" value="Fer2"/>
    <property type="match status" value="1"/>
</dbReference>
<dbReference type="GO" id="GO:0046872">
    <property type="term" value="F:metal ion binding"/>
    <property type="evidence" value="ECO:0007669"/>
    <property type="project" value="InterPro"/>
</dbReference>
<dbReference type="InterPro" id="IPR036884">
    <property type="entry name" value="2Fe-2S-bd_dom_sf"/>
</dbReference>
<dbReference type="GO" id="GO:0051537">
    <property type="term" value="F:2 iron, 2 sulfur cluster binding"/>
    <property type="evidence" value="ECO:0007669"/>
    <property type="project" value="TreeGrafter"/>
</dbReference>
<dbReference type="Proteomes" id="UP000092504">
    <property type="component" value="Unassembled WGS sequence"/>
</dbReference>
<dbReference type="InterPro" id="IPR052914">
    <property type="entry name" value="Aldehyde_Oxdr_Iron-Sulfur"/>
</dbReference>
<dbReference type="PANTHER" id="PTHR45331">
    <property type="entry name" value="OXIDOREDUCTASE, IRON-SULPHUR BINDING SUBUNIT-RELATED-RELATED"/>
    <property type="match status" value="1"/>
</dbReference>
<evidence type="ECO:0000313" key="3">
    <source>
        <dbReference type="Proteomes" id="UP000092504"/>
    </source>
</evidence>
<dbReference type="PANTHER" id="PTHR45331:SF2">
    <property type="entry name" value="OXIDOREDUCTASE WITH IRON-SULFUR SUBUNIT"/>
    <property type="match status" value="1"/>
</dbReference>
<dbReference type="InterPro" id="IPR012675">
    <property type="entry name" value="Beta-grasp_dom_sf"/>
</dbReference>
<dbReference type="InterPro" id="IPR036010">
    <property type="entry name" value="2Fe-2S_ferredoxin-like_sf"/>
</dbReference>
<dbReference type="InterPro" id="IPR001041">
    <property type="entry name" value="2Fe-2S_ferredoxin-type"/>
</dbReference>
<dbReference type="PROSITE" id="PS51085">
    <property type="entry name" value="2FE2S_FER_2"/>
    <property type="match status" value="1"/>
</dbReference>
<dbReference type="AlphaFoldDB" id="A0A1B8P7H1"/>
<dbReference type="PATRIC" id="fig|2746.7.peg.2636"/>
<dbReference type="GeneID" id="91008486"/>
<gene>
    <name evidence="2" type="primary">hcrC_2</name>
    <name evidence="2" type="ORF">A8U91_02564</name>
</gene>
<dbReference type="Gene3D" id="3.10.20.30">
    <property type="match status" value="1"/>
</dbReference>
<sequence>MAELSTRPLRLTINGQAVGPVEVPDDLMMIDFLHEYQGLTGSRLGCGQGICRACVVILDHDDGTSEEMRICITGAHFFHGKRIRTIEGHAEHGDDGDVVALNPIQRKFVDHFAFQCSYCAPGFVNAATVLVERLEREPVARADLEATIDQALGHHICRCTGYVRYYQAAKAAIEELGLVKEG</sequence>
<dbReference type="SUPFAM" id="SSF54292">
    <property type="entry name" value="2Fe-2S ferredoxin-like"/>
    <property type="match status" value="1"/>
</dbReference>
<protein>
    <submittedName>
        <fullName evidence="2">4-hydroxybenzoyl-CoA reductase subunit gamma</fullName>
        <ecNumber evidence="2">1.3.7.9</ecNumber>
    </submittedName>
</protein>
<organism evidence="2 3">
    <name type="scientific">Halomonas elongata</name>
    <dbReference type="NCBI Taxonomy" id="2746"/>
    <lineage>
        <taxon>Bacteria</taxon>
        <taxon>Pseudomonadati</taxon>
        <taxon>Pseudomonadota</taxon>
        <taxon>Gammaproteobacteria</taxon>
        <taxon>Oceanospirillales</taxon>
        <taxon>Halomonadaceae</taxon>
        <taxon>Halomonas</taxon>
    </lineage>
</organism>
<name>A0A1B8P7H1_HALEL</name>
<dbReference type="GO" id="GO:0016903">
    <property type="term" value="F:oxidoreductase activity, acting on the aldehyde or oxo group of donors"/>
    <property type="evidence" value="ECO:0007669"/>
    <property type="project" value="TreeGrafter"/>
</dbReference>
<keyword evidence="2" id="KW-0560">Oxidoreductase</keyword>
<dbReference type="InterPro" id="IPR002888">
    <property type="entry name" value="2Fe-2S-bd"/>
</dbReference>
<accession>A0A1B8P7H1</accession>
<dbReference type="OMA" id="MMIDFLH"/>
<dbReference type="EMBL" id="MAJD01000001">
    <property type="protein sequence ID" value="OBX38178.1"/>
    <property type="molecule type" value="Genomic_DNA"/>
</dbReference>
<proteinExistence type="predicted"/>